<dbReference type="EMBL" id="FR796429">
    <property type="protein sequence ID" value="CAJ05869.1"/>
    <property type="molecule type" value="Genomic_DNA"/>
</dbReference>
<proteinExistence type="predicted"/>
<feature type="chain" id="PRO_5004242065" description="Secreted protein" evidence="1">
    <location>
        <begin position="18"/>
        <end position="162"/>
    </location>
</feature>
<reference evidence="2 3" key="1">
    <citation type="journal article" date="2005" name="Science">
        <title>The genome of the kinetoplastid parasite, Leishmania major.</title>
        <authorList>
            <person name="Ivens A.C."/>
            <person name="Peacock C.S."/>
            <person name="Worthey E.A."/>
            <person name="Murphy L."/>
            <person name="Aggarwal G."/>
            <person name="Berriman M."/>
            <person name="Sisk E."/>
            <person name="Rajandream M.A."/>
            <person name="Adlem E."/>
            <person name="Aert R."/>
            <person name="Anupama A."/>
            <person name="Apostolou Z."/>
            <person name="Attipoe P."/>
            <person name="Bason N."/>
            <person name="Bauser C."/>
            <person name="Beck A."/>
            <person name="Beverley S.M."/>
            <person name="Bianchettin G."/>
            <person name="Borzym K."/>
            <person name="Bothe G."/>
            <person name="Bruschi C.V."/>
            <person name="Collins M."/>
            <person name="Cadag E."/>
            <person name="Ciarloni L."/>
            <person name="Clayton C."/>
            <person name="Coulson R.M."/>
            <person name="Cronin A."/>
            <person name="Cruz A.K."/>
            <person name="Davies R.M."/>
            <person name="De Gaudenzi J."/>
            <person name="Dobson D.E."/>
            <person name="Duesterhoeft A."/>
            <person name="Fazelina G."/>
            <person name="Fosker N."/>
            <person name="Frasch A.C."/>
            <person name="Fraser A."/>
            <person name="Fuchs M."/>
            <person name="Gabel C."/>
            <person name="Goble A."/>
            <person name="Goffeau A."/>
            <person name="Harris D."/>
            <person name="Hertz-Fowler C."/>
            <person name="Hilbert H."/>
            <person name="Horn D."/>
            <person name="Huang Y."/>
            <person name="Klages S."/>
            <person name="Knights A."/>
            <person name="Kube M."/>
            <person name="Larke N."/>
            <person name="Litvin L."/>
            <person name="Lord A."/>
            <person name="Louie T."/>
            <person name="Marra M."/>
            <person name="Masuy D."/>
            <person name="Matthews K."/>
            <person name="Michaeli S."/>
            <person name="Mottram J.C."/>
            <person name="Muller-Auer S."/>
            <person name="Munden H."/>
            <person name="Nelson S."/>
            <person name="Norbertczak H."/>
            <person name="Oliver K."/>
            <person name="O'neil S."/>
            <person name="Pentony M."/>
            <person name="Pohl T.M."/>
            <person name="Price C."/>
            <person name="Purnelle B."/>
            <person name="Quail M.A."/>
            <person name="Rabbinowitsch E."/>
            <person name="Reinhardt R."/>
            <person name="Rieger M."/>
            <person name="Rinta J."/>
            <person name="Robben J."/>
            <person name="Robertson L."/>
            <person name="Ruiz J.C."/>
            <person name="Rutter S."/>
            <person name="Saunders D."/>
            <person name="Schafer M."/>
            <person name="Schein J."/>
            <person name="Schwartz D.C."/>
            <person name="Seeger K."/>
            <person name="Seyler A."/>
            <person name="Sharp S."/>
            <person name="Shin H."/>
            <person name="Sivam D."/>
            <person name="Squares R."/>
            <person name="Squares S."/>
            <person name="Tosato V."/>
            <person name="Vogt C."/>
            <person name="Volckaert G."/>
            <person name="Wambutt R."/>
            <person name="Warren T."/>
            <person name="Wedler H."/>
            <person name="Woodward J."/>
            <person name="Zhou S."/>
            <person name="Zimmermann W."/>
            <person name="Smith D.F."/>
            <person name="Blackwell J.M."/>
            <person name="Stuart K.D."/>
            <person name="Barrell B."/>
            <person name="Myler P.J."/>
        </authorList>
    </citation>
    <scope>NUCLEOTIDE SEQUENCE [LARGE SCALE GENOMIC DNA]</scope>
    <source>
        <strain evidence="3">MHOM/IL/81/Friedlin</strain>
    </source>
</reference>
<feature type="signal peptide" evidence="1">
    <location>
        <begin position="1"/>
        <end position="17"/>
    </location>
</feature>
<dbReference type="InParanoid" id="Q4Q4K5"/>
<dbReference type="Proteomes" id="UP000000542">
    <property type="component" value="Chromosome 33"/>
</dbReference>
<protein>
    <recommendedName>
        <fullName evidence="4">Secreted protein</fullName>
    </recommendedName>
</protein>
<dbReference type="VEuPathDB" id="TriTrypDB:LMJLV39_330007200"/>
<dbReference type="KEGG" id="lma:LMJF_33_0180"/>
<dbReference type="VEuPathDB" id="TriTrypDB:LMJSD75_330007100"/>
<accession>Q4Q4K5</accession>
<dbReference type="HOGENOM" id="CLU_1638627_0_0_1"/>
<dbReference type="AlphaFoldDB" id="Q4Q4K5"/>
<organism evidence="2 3">
    <name type="scientific">Leishmania major</name>
    <dbReference type="NCBI Taxonomy" id="5664"/>
    <lineage>
        <taxon>Eukaryota</taxon>
        <taxon>Discoba</taxon>
        <taxon>Euglenozoa</taxon>
        <taxon>Kinetoplastea</taxon>
        <taxon>Metakinetoplastina</taxon>
        <taxon>Trypanosomatida</taxon>
        <taxon>Trypanosomatidae</taxon>
        <taxon>Leishmaniinae</taxon>
        <taxon>Leishmania</taxon>
    </lineage>
</organism>
<evidence type="ECO:0000313" key="2">
    <source>
        <dbReference type="EMBL" id="CAJ05869.1"/>
    </source>
</evidence>
<evidence type="ECO:0000256" key="1">
    <source>
        <dbReference type="SAM" id="SignalP"/>
    </source>
</evidence>
<dbReference type="VEuPathDB" id="TriTrypDB:LMJFC_330007000"/>
<keyword evidence="1" id="KW-0732">Signal</keyword>
<evidence type="ECO:0008006" key="4">
    <source>
        <dbReference type="Google" id="ProtNLM"/>
    </source>
</evidence>
<dbReference type="GeneID" id="5654358"/>
<dbReference type="VEuPathDB" id="TriTrypDB:LmjF.33.0180"/>
<keyword evidence="3" id="KW-1185">Reference proteome</keyword>
<evidence type="ECO:0000313" key="3">
    <source>
        <dbReference type="Proteomes" id="UP000000542"/>
    </source>
</evidence>
<name>Q4Q4K5_LEIMA</name>
<gene>
    <name evidence="2" type="ORF">LMJF_33_0180</name>
</gene>
<dbReference type="RefSeq" id="XP_001685743.1">
    <property type="nucleotide sequence ID" value="XM_001685691.1"/>
</dbReference>
<dbReference type="OMA" id="HYTTFFL"/>
<sequence length="162" mass="18050">MRLRLSSLPNIMHSAWARLCLSLSLSLRHTERTLGDSIAHNGLSTYELSGMHFTSDHVVSLLLFRVAYLQFVPQPVAGEDATVPGSDFGFATVYAMLQHYTTFFLEDCRSPVRLSAALCALPSFESDSSARRVPRSRPLFFGEPRPLRNRLVSGVAAQQRHS</sequence>
<reference evidence="2 3" key="2">
    <citation type="journal article" date="2011" name="Genome Res.">
        <title>Chromosome and gene copy number variation allow major structural change between species and strains of Leishmania.</title>
        <authorList>
            <person name="Rogers M.B."/>
            <person name="Hilley J.D."/>
            <person name="Dickens N.J."/>
            <person name="Wilkes J."/>
            <person name="Bates P.A."/>
            <person name="Depledge D.P."/>
            <person name="Harris D."/>
            <person name="Her Y."/>
            <person name="Herzyk P."/>
            <person name="Imamura H."/>
            <person name="Otto T.D."/>
            <person name="Sanders M."/>
            <person name="Seeger K."/>
            <person name="Dujardin J.C."/>
            <person name="Berriman M."/>
            <person name="Smith D.F."/>
            <person name="Hertz-Fowler C."/>
            <person name="Mottram J.C."/>
        </authorList>
    </citation>
    <scope>NUCLEOTIDE SEQUENCE [LARGE SCALE GENOMIC DNA]</scope>
    <source>
        <strain evidence="3">MHOM/IL/81/Friedlin</strain>
    </source>
</reference>